<feature type="coiled-coil region" evidence="1">
    <location>
        <begin position="5"/>
        <end position="53"/>
    </location>
</feature>
<proteinExistence type="predicted"/>
<keyword evidence="1" id="KW-0175">Coiled coil</keyword>
<sequence>MGSLFEELEAREATARGRVDELEEQLAEVTGRLEEARENLERLRIARETVSEVIAEMSAGASALEDEVPEVVGEDETRESSAYAGAERQMVGVLAVPHWRPGMDTSALPKIYRDIVEVVRDAPGPVRAKQVVPRIGLPAEVGKIEGTRGKLKRLVARGWLAEGDPGLFAPVRHGTGMGSNSS</sequence>
<comment type="caution">
    <text evidence="2">The sequence shown here is derived from an EMBL/GenBank/DDBJ whole genome shotgun (WGS) entry which is preliminary data.</text>
</comment>
<accession>A0ABR7SW23</accession>
<evidence type="ECO:0000256" key="1">
    <source>
        <dbReference type="SAM" id="Coils"/>
    </source>
</evidence>
<gene>
    <name evidence="2" type="ORF">H9Y04_45350</name>
</gene>
<evidence type="ECO:0000313" key="3">
    <source>
        <dbReference type="Proteomes" id="UP000642284"/>
    </source>
</evidence>
<protein>
    <submittedName>
        <fullName evidence="2">Uncharacterized protein</fullName>
    </submittedName>
</protein>
<name>A0ABR7SW23_9ACTN</name>
<organism evidence="2 3">
    <name type="scientific">Streptomyces polyasparticus</name>
    <dbReference type="NCBI Taxonomy" id="2767826"/>
    <lineage>
        <taxon>Bacteria</taxon>
        <taxon>Bacillati</taxon>
        <taxon>Actinomycetota</taxon>
        <taxon>Actinomycetes</taxon>
        <taxon>Kitasatosporales</taxon>
        <taxon>Streptomycetaceae</taxon>
        <taxon>Streptomyces</taxon>
    </lineage>
</organism>
<dbReference type="Proteomes" id="UP000642284">
    <property type="component" value="Unassembled WGS sequence"/>
</dbReference>
<evidence type="ECO:0000313" key="2">
    <source>
        <dbReference type="EMBL" id="MBC9719707.1"/>
    </source>
</evidence>
<keyword evidence="3" id="KW-1185">Reference proteome</keyword>
<dbReference type="EMBL" id="JACTVJ010000067">
    <property type="protein sequence ID" value="MBC9719707.1"/>
    <property type="molecule type" value="Genomic_DNA"/>
</dbReference>
<reference evidence="2 3" key="1">
    <citation type="submission" date="2020-08" db="EMBL/GenBank/DDBJ databases">
        <title>Genemic of Streptomyces polyaspartic.</title>
        <authorList>
            <person name="Liu W."/>
        </authorList>
    </citation>
    <scope>NUCLEOTIDE SEQUENCE [LARGE SCALE GENOMIC DNA]</scope>
    <source>
        <strain evidence="2 3">TRM66268-LWL</strain>
    </source>
</reference>